<keyword evidence="7 9" id="KW-1133">Transmembrane helix</keyword>
<feature type="transmembrane region" description="Helical" evidence="9">
    <location>
        <begin position="271"/>
        <end position="293"/>
    </location>
</feature>
<protein>
    <submittedName>
        <fullName evidence="12">P-loop containing nucleoside triphosphate hydrolase</fullName>
    </submittedName>
</protein>
<dbReference type="Proteomes" id="UP001174694">
    <property type="component" value="Unassembled WGS sequence"/>
</dbReference>
<evidence type="ECO:0000313" key="12">
    <source>
        <dbReference type="EMBL" id="KAJ9142373.1"/>
    </source>
</evidence>
<dbReference type="GO" id="GO:0016887">
    <property type="term" value="F:ATP hydrolysis activity"/>
    <property type="evidence" value="ECO:0007669"/>
    <property type="project" value="InterPro"/>
</dbReference>
<organism evidence="12 13">
    <name type="scientific">Pleurostoma richardsiae</name>
    <dbReference type="NCBI Taxonomy" id="41990"/>
    <lineage>
        <taxon>Eukaryota</taxon>
        <taxon>Fungi</taxon>
        <taxon>Dikarya</taxon>
        <taxon>Ascomycota</taxon>
        <taxon>Pezizomycotina</taxon>
        <taxon>Sordariomycetes</taxon>
        <taxon>Sordariomycetidae</taxon>
        <taxon>Calosphaeriales</taxon>
        <taxon>Pleurostomataceae</taxon>
        <taxon>Pleurostoma</taxon>
    </lineage>
</organism>
<dbReference type="InterPro" id="IPR003439">
    <property type="entry name" value="ABC_transporter-like_ATP-bd"/>
</dbReference>
<feature type="transmembrane region" description="Helical" evidence="9">
    <location>
        <begin position="700"/>
        <end position="722"/>
    </location>
</feature>
<dbReference type="PANTHER" id="PTHR43394:SF1">
    <property type="entry name" value="ATP-BINDING CASSETTE SUB-FAMILY B MEMBER 10, MITOCHONDRIAL"/>
    <property type="match status" value="1"/>
</dbReference>
<dbReference type="InterPro" id="IPR011527">
    <property type="entry name" value="ABC1_TM_dom"/>
</dbReference>
<evidence type="ECO:0000259" key="11">
    <source>
        <dbReference type="PROSITE" id="PS50929"/>
    </source>
</evidence>
<feature type="domain" description="ABC transporter" evidence="10">
    <location>
        <begin position="1029"/>
        <end position="1266"/>
    </location>
</feature>
<feature type="transmembrane region" description="Helical" evidence="9">
    <location>
        <begin position="927"/>
        <end position="951"/>
    </location>
</feature>
<comment type="caution">
    <text evidence="12">The sequence shown here is derived from an EMBL/GenBank/DDBJ whole genome shotgun (WGS) entry which is preliminary data.</text>
</comment>
<comment type="subcellular location">
    <subcellularLocation>
        <location evidence="2">Endomembrane system</location>
    </subcellularLocation>
    <subcellularLocation>
        <location evidence="1">Membrane</location>
        <topology evidence="1">Multi-pass membrane protein</topology>
    </subcellularLocation>
</comment>
<evidence type="ECO:0000256" key="9">
    <source>
        <dbReference type="SAM" id="Phobius"/>
    </source>
</evidence>
<dbReference type="FunFam" id="3.40.50.300:FF:000913">
    <property type="entry name" value="ABC multidrug transporter SitT"/>
    <property type="match status" value="1"/>
</dbReference>
<dbReference type="GO" id="GO:0090374">
    <property type="term" value="P:oligopeptide export from mitochondrion"/>
    <property type="evidence" value="ECO:0007669"/>
    <property type="project" value="TreeGrafter"/>
</dbReference>
<feature type="transmembrane region" description="Helical" evidence="9">
    <location>
        <begin position="167"/>
        <end position="187"/>
    </location>
</feature>
<keyword evidence="12" id="KW-0378">Hydrolase</keyword>
<keyword evidence="6" id="KW-0067">ATP-binding</keyword>
<dbReference type="InterPro" id="IPR017871">
    <property type="entry name" value="ABC_transporter-like_CS"/>
</dbReference>
<dbReference type="PROSITE" id="PS00211">
    <property type="entry name" value="ABC_TRANSPORTER_1"/>
    <property type="match status" value="2"/>
</dbReference>
<dbReference type="SMART" id="SM00382">
    <property type="entry name" value="AAA"/>
    <property type="match status" value="2"/>
</dbReference>
<dbReference type="PANTHER" id="PTHR43394">
    <property type="entry name" value="ATP-DEPENDENT PERMEASE MDL1, MITOCHONDRIAL"/>
    <property type="match status" value="1"/>
</dbReference>
<feature type="domain" description="ABC transmembrane type-1" evidence="11">
    <location>
        <begin position="41"/>
        <end position="335"/>
    </location>
</feature>
<feature type="transmembrane region" description="Helical" evidence="9">
    <location>
        <begin position="308"/>
        <end position="326"/>
    </location>
</feature>
<dbReference type="SUPFAM" id="SSF90123">
    <property type="entry name" value="ABC transporter transmembrane region"/>
    <property type="match status" value="2"/>
</dbReference>
<evidence type="ECO:0000256" key="6">
    <source>
        <dbReference type="ARBA" id="ARBA00022840"/>
    </source>
</evidence>
<sequence>MLAVKEENMNQLFLRAEHKAAIKHFLRIFTYSTWPDRLLIFAASLASICAGTTMPLMNVVFGKVFASFTGYYKPGNEQGTHMSFMDGIVECVLYLIYLFAARLFLDYISYLGFRTSSLRISAAMRLEYMRTLFKQPVSTLDAMPPGQTAAIITITANVLQSGISEKLGSLLQSISLVVSALVIAFSYSWSLTLVTSSGMVLIVAVYGVTTPFIMKIMNDVQHADIKAATIANEVFRSVRMVAAYGAEAKMAERYARWAGESRRRGLRMSPLVATQQASVFFAVYATFALAFWYSLKMFMESRINSPETLMVVLLSVMSMTTAIGGITGPLSGASRAAGAATVFYSIIDAQKSDAGGAKAPDVSVSGDITLKHVNFAYPNRPNLRILDDLNVTFPAGKLTAIVGSSGSGKSTIVGLLERWYELDGNETDRLPAFCLRNGIITIGGRPLKDLDVKWWRSQIGLVQQEPFLFNESVYRNVEHGLVGTCWENESPEIKSELVREACKEAYADEFIRRLPDGYDTRVGDAGIMLSGGQRQRLAIARSIVKQPRILIFDEATSAIDVRAERQVQMALDRASKNRTTITIAHRLSTVRKAHQIVVLRGGRVVQQGTHESLMAEEDGAYWSLATAQKLSFVANETSSDSSAASCLSEEKDMDTIMSEQAVPEDSTASVSNESIKRPKGRGTLNAFGLLIKEQMRFWPWYLVLLFGALIGGASAPVQAYLFAQLISLFQLIGNFWWLRVLANFWCFVFTMLAVAVGISYFALGWSATSLAFNITHAYRKECFANIVSKSMAFFDHDDHSAGALTARLATDPTQLQQLLGTNMVFVIISVLNVVGCLVISFYFGWKLTLVTVASAMPIIFAAAFFRVRYEKRFEGENNQVFAVSAKFASEAITAFRTVSALTLEDTICRRYEQLLHSHIKGAFKESALSTLIFSLSDSISLLCMAFVLWYGGTLMADREYYPFQYVIVYIAVMQGSTGAGQWMSYAPNIAQASVAAHRIIDMRQHDQVDGRLISLDFGNLGEDDKGVRIEFSNVWFRYPTRDIPVLTGLDLTIEKGQFAAIVGPSGSGKTTVISLLERFYSVEAGTISYNGSDIYDLCLSVYRRDISLVAQESSLFHGTLRENILMGADGSSVSDGEMHQACRDAEIHDFIVSLPEGYDTQIGTGGVTLSGGQKQRVSIARALVRNPRLLLLDEATSNLDSETERAVQAVFERTKRSRTMVVVAHRLATVQNADVIFVMGEGRVMEKGNHVTLLRQRGLYYQMCQSQALDL</sequence>
<dbReference type="AlphaFoldDB" id="A0AA38RAS5"/>
<proteinExistence type="inferred from homology"/>
<evidence type="ECO:0000256" key="7">
    <source>
        <dbReference type="ARBA" id="ARBA00022989"/>
    </source>
</evidence>
<evidence type="ECO:0000256" key="3">
    <source>
        <dbReference type="ARBA" id="ARBA00007577"/>
    </source>
</evidence>
<dbReference type="GO" id="GO:0005743">
    <property type="term" value="C:mitochondrial inner membrane"/>
    <property type="evidence" value="ECO:0007669"/>
    <property type="project" value="TreeGrafter"/>
</dbReference>
<dbReference type="GO" id="GO:0005524">
    <property type="term" value="F:ATP binding"/>
    <property type="evidence" value="ECO:0007669"/>
    <property type="project" value="UniProtKB-KW"/>
</dbReference>
<dbReference type="InterPro" id="IPR036640">
    <property type="entry name" value="ABC1_TM_sf"/>
</dbReference>
<dbReference type="EMBL" id="JANBVO010000022">
    <property type="protein sequence ID" value="KAJ9142373.1"/>
    <property type="molecule type" value="Genomic_DNA"/>
</dbReference>
<dbReference type="Gene3D" id="1.20.1560.10">
    <property type="entry name" value="ABC transporter type 1, transmembrane domain"/>
    <property type="match status" value="1"/>
</dbReference>
<evidence type="ECO:0000256" key="8">
    <source>
        <dbReference type="ARBA" id="ARBA00023136"/>
    </source>
</evidence>
<feature type="domain" description="ABC transporter" evidence="10">
    <location>
        <begin position="368"/>
        <end position="626"/>
    </location>
</feature>
<gene>
    <name evidence="12" type="ORF">NKR23_g7174</name>
</gene>
<dbReference type="InterPro" id="IPR027417">
    <property type="entry name" value="P-loop_NTPase"/>
</dbReference>
<evidence type="ECO:0000256" key="1">
    <source>
        <dbReference type="ARBA" id="ARBA00004141"/>
    </source>
</evidence>
<accession>A0AA38RAS5</accession>
<dbReference type="Pfam" id="PF00664">
    <property type="entry name" value="ABC_membrane"/>
    <property type="match status" value="2"/>
</dbReference>
<name>A0AA38RAS5_9PEZI</name>
<keyword evidence="8 9" id="KW-0472">Membrane</keyword>
<feature type="transmembrane region" description="Helical" evidence="9">
    <location>
        <begin position="742"/>
        <end position="763"/>
    </location>
</feature>
<evidence type="ECO:0000256" key="4">
    <source>
        <dbReference type="ARBA" id="ARBA00022692"/>
    </source>
</evidence>
<keyword evidence="4 9" id="KW-0812">Transmembrane</keyword>
<dbReference type="PROSITE" id="PS50893">
    <property type="entry name" value="ABC_TRANSPORTER_2"/>
    <property type="match status" value="2"/>
</dbReference>
<keyword evidence="13" id="KW-1185">Reference proteome</keyword>
<evidence type="ECO:0000256" key="5">
    <source>
        <dbReference type="ARBA" id="ARBA00022741"/>
    </source>
</evidence>
<comment type="similarity">
    <text evidence="3">Belongs to the ABC transporter superfamily. ABCB family. Multidrug resistance exporter (TC 3.A.1.201) subfamily.</text>
</comment>
<feature type="transmembrane region" description="Helical" evidence="9">
    <location>
        <begin position="823"/>
        <end position="843"/>
    </location>
</feature>
<feature type="domain" description="ABC transmembrane type-1" evidence="11">
    <location>
        <begin position="702"/>
        <end position="991"/>
    </location>
</feature>
<evidence type="ECO:0000259" key="10">
    <source>
        <dbReference type="PROSITE" id="PS50893"/>
    </source>
</evidence>
<evidence type="ECO:0000256" key="2">
    <source>
        <dbReference type="ARBA" id="ARBA00004308"/>
    </source>
</evidence>
<dbReference type="InterPro" id="IPR039421">
    <property type="entry name" value="Type_1_exporter"/>
</dbReference>
<dbReference type="InterPro" id="IPR003593">
    <property type="entry name" value="AAA+_ATPase"/>
</dbReference>
<dbReference type="Pfam" id="PF00005">
    <property type="entry name" value="ABC_tran"/>
    <property type="match status" value="2"/>
</dbReference>
<dbReference type="GO" id="GO:0015421">
    <property type="term" value="F:ABC-type oligopeptide transporter activity"/>
    <property type="evidence" value="ECO:0007669"/>
    <property type="project" value="TreeGrafter"/>
</dbReference>
<reference evidence="12" key="1">
    <citation type="submission" date="2022-07" db="EMBL/GenBank/DDBJ databases">
        <title>Fungi with potential for degradation of polypropylene.</title>
        <authorList>
            <person name="Gostincar C."/>
        </authorList>
    </citation>
    <scope>NUCLEOTIDE SEQUENCE</scope>
    <source>
        <strain evidence="12">EXF-13308</strain>
    </source>
</reference>
<dbReference type="GO" id="GO:0012505">
    <property type="term" value="C:endomembrane system"/>
    <property type="evidence" value="ECO:0007669"/>
    <property type="project" value="UniProtKB-SubCell"/>
</dbReference>
<dbReference type="CDD" id="cd18578">
    <property type="entry name" value="ABC_6TM_Pgp_ABCB1_D2_like"/>
    <property type="match status" value="1"/>
</dbReference>
<evidence type="ECO:0000313" key="13">
    <source>
        <dbReference type="Proteomes" id="UP001174694"/>
    </source>
</evidence>
<dbReference type="FunFam" id="3.40.50.300:FF:001530">
    <property type="entry name" value="ABC multidrug transporter (Eurofung)"/>
    <property type="match status" value="1"/>
</dbReference>
<dbReference type="CDD" id="cd18577">
    <property type="entry name" value="ABC_6TM_Pgp_ABCB1_D1_like"/>
    <property type="match status" value="1"/>
</dbReference>
<dbReference type="Gene3D" id="3.40.50.300">
    <property type="entry name" value="P-loop containing nucleotide triphosphate hydrolases"/>
    <property type="match status" value="2"/>
</dbReference>
<keyword evidence="5" id="KW-0547">Nucleotide-binding</keyword>
<dbReference type="PROSITE" id="PS50929">
    <property type="entry name" value="ABC_TM1F"/>
    <property type="match status" value="2"/>
</dbReference>
<dbReference type="SUPFAM" id="SSF52540">
    <property type="entry name" value="P-loop containing nucleoside triphosphate hydrolases"/>
    <property type="match status" value="2"/>
</dbReference>
<feature type="transmembrane region" description="Helical" evidence="9">
    <location>
        <begin position="81"/>
        <end position="105"/>
    </location>
</feature>
<feature type="transmembrane region" description="Helical" evidence="9">
    <location>
        <begin position="849"/>
        <end position="867"/>
    </location>
</feature>
<feature type="transmembrane region" description="Helical" evidence="9">
    <location>
        <begin position="193"/>
        <end position="214"/>
    </location>
</feature>
<feature type="transmembrane region" description="Helical" evidence="9">
    <location>
        <begin position="38"/>
        <end position="61"/>
    </location>
</feature>